<feature type="transmembrane region" description="Helical" evidence="2">
    <location>
        <begin position="80"/>
        <end position="96"/>
    </location>
</feature>
<feature type="compositionally biased region" description="Low complexity" evidence="1">
    <location>
        <begin position="63"/>
        <end position="72"/>
    </location>
</feature>
<protein>
    <submittedName>
        <fullName evidence="3">Uncharacterized protein</fullName>
    </submittedName>
</protein>
<reference evidence="3" key="1">
    <citation type="submission" date="2018-04" db="EMBL/GenBank/DDBJ databases">
        <title>Transcriptome assembly of Sipha flava.</title>
        <authorList>
            <person name="Scully E.D."/>
            <person name="Geib S.M."/>
            <person name="Palmer N.A."/>
            <person name="Koch K."/>
            <person name="Bradshaw J."/>
            <person name="Heng-Moss T."/>
            <person name="Sarath G."/>
        </authorList>
    </citation>
    <scope>NUCLEOTIDE SEQUENCE</scope>
</reference>
<sequence length="105" mass="11513">MNPSDGRGRARGRGRGLARGQSQPIRPANQQGSPTQAGNPRFAGPRPAQPRSGNTNVPRVPGPRTSRPSVSSLRLPSAEFINIFIILNLIGKYLYLRNLIFRLKK</sequence>
<proteinExistence type="predicted"/>
<evidence type="ECO:0000256" key="1">
    <source>
        <dbReference type="SAM" id="MobiDB-lite"/>
    </source>
</evidence>
<organism evidence="3">
    <name type="scientific">Sipha flava</name>
    <name type="common">yellow sugarcane aphid</name>
    <dbReference type="NCBI Taxonomy" id="143950"/>
    <lineage>
        <taxon>Eukaryota</taxon>
        <taxon>Metazoa</taxon>
        <taxon>Ecdysozoa</taxon>
        <taxon>Arthropoda</taxon>
        <taxon>Hexapoda</taxon>
        <taxon>Insecta</taxon>
        <taxon>Pterygota</taxon>
        <taxon>Neoptera</taxon>
        <taxon>Paraneoptera</taxon>
        <taxon>Hemiptera</taxon>
        <taxon>Sternorrhyncha</taxon>
        <taxon>Aphidomorpha</taxon>
        <taxon>Aphidoidea</taxon>
        <taxon>Aphididae</taxon>
        <taxon>Sipha</taxon>
    </lineage>
</organism>
<accession>A0A2S2QIN3</accession>
<keyword evidence="2" id="KW-1133">Transmembrane helix</keyword>
<feature type="compositionally biased region" description="Polar residues" evidence="1">
    <location>
        <begin position="21"/>
        <end position="38"/>
    </location>
</feature>
<name>A0A2S2QIN3_9HEMI</name>
<evidence type="ECO:0000256" key="2">
    <source>
        <dbReference type="SAM" id="Phobius"/>
    </source>
</evidence>
<dbReference type="OrthoDB" id="445936at2759"/>
<keyword evidence="2" id="KW-0812">Transmembrane</keyword>
<evidence type="ECO:0000313" key="3">
    <source>
        <dbReference type="EMBL" id="MBY77587.1"/>
    </source>
</evidence>
<gene>
    <name evidence="3" type="ORF">g.66856</name>
</gene>
<feature type="region of interest" description="Disordered" evidence="1">
    <location>
        <begin position="1"/>
        <end position="72"/>
    </location>
</feature>
<dbReference type="EMBL" id="GGMS01008384">
    <property type="protein sequence ID" value="MBY77587.1"/>
    <property type="molecule type" value="Transcribed_RNA"/>
</dbReference>
<keyword evidence="2" id="KW-0472">Membrane</keyword>
<dbReference type="AlphaFoldDB" id="A0A2S2QIN3"/>